<reference evidence="2" key="1">
    <citation type="submission" date="2021-02" db="EMBL/GenBank/DDBJ databases">
        <title>Psilocybe cubensis genome.</title>
        <authorList>
            <person name="Mckernan K.J."/>
            <person name="Crawford S."/>
            <person name="Trippe A."/>
            <person name="Kane L.T."/>
            <person name="Mclaughlin S."/>
        </authorList>
    </citation>
    <scope>NUCLEOTIDE SEQUENCE [LARGE SCALE GENOMIC DNA]</scope>
    <source>
        <strain evidence="2">MGC-MH-2018</strain>
    </source>
</reference>
<proteinExistence type="predicted"/>
<comment type="caution">
    <text evidence="2">The sequence shown here is derived from an EMBL/GenBank/DDBJ whole genome shotgun (WGS) entry which is preliminary data.</text>
</comment>
<evidence type="ECO:0000256" key="1">
    <source>
        <dbReference type="SAM" id="MobiDB-lite"/>
    </source>
</evidence>
<protein>
    <submittedName>
        <fullName evidence="2">Uncharacterized protein</fullName>
    </submittedName>
</protein>
<dbReference type="EMBL" id="JAFIQS010000007">
    <property type="protein sequence ID" value="KAG5167603.1"/>
    <property type="molecule type" value="Genomic_DNA"/>
</dbReference>
<feature type="compositionally biased region" description="Acidic residues" evidence="1">
    <location>
        <begin position="57"/>
        <end position="73"/>
    </location>
</feature>
<organism evidence="2">
    <name type="scientific">Psilocybe cubensis</name>
    <name type="common">Psychedelic mushroom</name>
    <name type="synonym">Stropharia cubensis</name>
    <dbReference type="NCBI Taxonomy" id="181762"/>
    <lineage>
        <taxon>Eukaryota</taxon>
        <taxon>Fungi</taxon>
        <taxon>Dikarya</taxon>
        <taxon>Basidiomycota</taxon>
        <taxon>Agaricomycotina</taxon>
        <taxon>Agaricomycetes</taxon>
        <taxon>Agaricomycetidae</taxon>
        <taxon>Agaricales</taxon>
        <taxon>Agaricineae</taxon>
        <taxon>Strophariaceae</taxon>
        <taxon>Psilocybe</taxon>
    </lineage>
</organism>
<gene>
    <name evidence="2" type="ORF">JR316_007954</name>
</gene>
<accession>A0A8H7XVH8</accession>
<dbReference type="OrthoDB" id="74545at2759"/>
<feature type="region of interest" description="Disordered" evidence="1">
    <location>
        <begin position="52"/>
        <end position="81"/>
    </location>
</feature>
<dbReference type="PANTHER" id="PTHR37015:SF2">
    <property type="entry name" value="REVERSE TRANSCRIPTASE DOMAIN-CONTAINING PROTEIN"/>
    <property type="match status" value="1"/>
</dbReference>
<sequence>MDSTVNQRADGLYLCRMHDDLCLWDSNVSKVAAGWATMNEYAALAVHKFNKKKTGPYEEDANDNDDEDEDEDGNVMAEDKFSQRVANDPKVYAKLKEQWESDPFAHENRYNQPEPEPEEFMTFKEYTWLRES</sequence>
<dbReference type="AlphaFoldDB" id="A0A8H7XVH8"/>
<name>A0A8H7XVH8_PSICU</name>
<evidence type="ECO:0000313" key="2">
    <source>
        <dbReference type="EMBL" id="KAG5167603.1"/>
    </source>
</evidence>
<dbReference type="PANTHER" id="PTHR37015">
    <property type="entry name" value="REVERSE TRANSCRIPTASE DOMAIN-CONTAINING PROTEIN"/>
    <property type="match status" value="1"/>
</dbReference>